<protein>
    <submittedName>
        <fullName evidence="2">Uncharacterized protein</fullName>
    </submittedName>
</protein>
<reference evidence="2 3" key="1">
    <citation type="submission" date="2024-03" db="EMBL/GenBank/DDBJ databases">
        <authorList>
            <person name="Martinez-Hernandez J."/>
        </authorList>
    </citation>
    <scope>NUCLEOTIDE SEQUENCE [LARGE SCALE GENOMIC DNA]</scope>
</reference>
<feature type="region of interest" description="Disordered" evidence="1">
    <location>
        <begin position="276"/>
        <end position="295"/>
    </location>
</feature>
<gene>
    <name evidence="2" type="ORF">LLUT_LOCUS24421</name>
</gene>
<evidence type="ECO:0000313" key="2">
    <source>
        <dbReference type="EMBL" id="CAL0323361.1"/>
    </source>
</evidence>
<evidence type="ECO:0000256" key="1">
    <source>
        <dbReference type="SAM" id="MobiDB-lite"/>
    </source>
</evidence>
<sequence length="339" mass="37320">MWEGEDRYQPGTAADWQTAKGLLVGDLCRIGDLFSIQRDLAKEGYLSVQVIPAGGCSVLLKCESSGELKDNKESGEKKVDEDTKNMNRVDVGRLLILTELKERIECTKSFNIDGCMTSVKVIEISRDPLLDLFVAGSAKKDYLNRGSNESVGEASTDRYSCWGENFLEVEDDDDMAVISKFISEPQHRNKVNFLNQCLSHKDVLASSVPGIMLVKDGNGSSPVLPLVLAEQDNHLSPIFGSQPKSHCNLLSEEFGDCVGSLESDTFSISHHCVAPTKGGPSSGIKPNSDLKQSIKQRSKLQKNWANLGKCPVDSRDTFLKVSNFSPKRFSLKNHFSRLG</sequence>
<name>A0AAV1XP02_LUPLU</name>
<accession>A0AAV1XP02</accession>
<dbReference type="EMBL" id="CAXHTB010000017">
    <property type="protein sequence ID" value="CAL0323361.1"/>
    <property type="molecule type" value="Genomic_DNA"/>
</dbReference>
<dbReference type="AlphaFoldDB" id="A0AAV1XP02"/>
<keyword evidence="3" id="KW-1185">Reference proteome</keyword>
<organism evidence="2 3">
    <name type="scientific">Lupinus luteus</name>
    <name type="common">European yellow lupine</name>
    <dbReference type="NCBI Taxonomy" id="3873"/>
    <lineage>
        <taxon>Eukaryota</taxon>
        <taxon>Viridiplantae</taxon>
        <taxon>Streptophyta</taxon>
        <taxon>Embryophyta</taxon>
        <taxon>Tracheophyta</taxon>
        <taxon>Spermatophyta</taxon>
        <taxon>Magnoliopsida</taxon>
        <taxon>eudicotyledons</taxon>
        <taxon>Gunneridae</taxon>
        <taxon>Pentapetalae</taxon>
        <taxon>rosids</taxon>
        <taxon>fabids</taxon>
        <taxon>Fabales</taxon>
        <taxon>Fabaceae</taxon>
        <taxon>Papilionoideae</taxon>
        <taxon>50 kb inversion clade</taxon>
        <taxon>genistoids sensu lato</taxon>
        <taxon>core genistoids</taxon>
        <taxon>Genisteae</taxon>
        <taxon>Lupinus</taxon>
    </lineage>
</organism>
<proteinExistence type="predicted"/>
<evidence type="ECO:0000313" key="3">
    <source>
        <dbReference type="Proteomes" id="UP001497480"/>
    </source>
</evidence>
<comment type="caution">
    <text evidence="2">The sequence shown here is derived from an EMBL/GenBank/DDBJ whole genome shotgun (WGS) entry which is preliminary data.</text>
</comment>
<dbReference type="Proteomes" id="UP001497480">
    <property type="component" value="Unassembled WGS sequence"/>
</dbReference>